<dbReference type="GO" id="GO:0016990">
    <property type="term" value="F:arginine deiminase activity"/>
    <property type="evidence" value="ECO:0007669"/>
    <property type="project" value="UniProtKB-EC"/>
</dbReference>
<keyword evidence="3" id="KW-0963">Cytoplasm</keyword>
<accession>A0ABW2XRE7</accession>
<evidence type="ECO:0000313" key="4">
    <source>
        <dbReference type="EMBL" id="MFD0689061.1"/>
    </source>
</evidence>
<comment type="pathway">
    <text evidence="3">Amino-acid degradation; L-arginine degradation via ADI pathway; carbamoyl phosphate from L-arginine: step 1/2.</text>
</comment>
<dbReference type="Pfam" id="PF02274">
    <property type="entry name" value="ADI"/>
    <property type="match status" value="1"/>
</dbReference>
<keyword evidence="5" id="KW-1185">Reference proteome</keyword>
<comment type="subcellular location">
    <subcellularLocation>
        <location evidence="3">Cytoplasm</location>
    </subcellularLocation>
</comment>
<keyword evidence="3" id="KW-0056">Arginine metabolism</keyword>
<dbReference type="HAMAP" id="MF_00242">
    <property type="entry name" value="Arg_deiminase"/>
    <property type="match status" value="1"/>
</dbReference>
<dbReference type="Proteomes" id="UP001597063">
    <property type="component" value="Unassembled WGS sequence"/>
</dbReference>
<dbReference type="Gene3D" id="3.75.10.10">
    <property type="entry name" value="L-arginine/glycine Amidinotransferase, Chain A"/>
    <property type="match status" value="1"/>
</dbReference>
<dbReference type="NCBIfam" id="NF002381">
    <property type="entry name" value="PRK01388.1"/>
    <property type="match status" value="1"/>
</dbReference>
<dbReference type="PANTHER" id="PTHR47271">
    <property type="entry name" value="ARGININE DEIMINASE"/>
    <property type="match status" value="1"/>
</dbReference>
<dbReference type="PRINTS" id="PR01466">
    <property type="entry name" value="ARGDEIMINASE"/>
</dbReference>
<comment type="catalytic activity">
    <reaction evidence="3">
        <text>L-arginine + H2O = L-citrulline + NH4(+)</text>
        <dbReference type="Rhea" id="RHEA:19597"/>
        <dbReference type="ChEBI" id="CHEBI:15377"/>
        <dbReference type="ChEBI" id="CHEBI:28938"/>
        <dbReference type="ChEBI" id="CHEBI:32682"/>
        <dbReference type="ChEBI" id="CHEBI:57743"/>
        <dbReference type="EC" id="3.5.3.6"/>
    </reaction>
</comment>
<comment type="caution">
    <text evidence="4">The sequence shown here is derived from an EMBL/GenBank/DDBJ whole genome shotgun (WGS) entry which is preliminary data.</text>
</comment>
<name>A0ABW2XRE7_9ACTN</name>
<dbReference type="EMBL" id="JBHTGP010000016">
    <property type="protein sequence ID" value="MFD0689061.1"/>
    <property type="molecule type" value="Genomic_DNA"/>
</dbReference>
<protein>
    <recommendedName>
        <fullName evidence="3">Arginine deiminase</fullName>
        <shortName evidence="3">ADI</shortName>
        <ecNumber evidence="3">3.5.3.6</ecNumber>
    </recommendedName>
    <alternativeName>
        <fullName evidence="3">Arginine dihydrolase</fullName>
        <shortName evidence="3">AD</shortName>
    </alternativeName>
</protein>
<evidence type="ECO:0000256" key="3">
    <source>
        <dbReference type="HAMAP-Rule" id="MF_00242"/>
    </source>
</evidence>
<proteinExistence type="inferred from homology"/>
<comment type="similarity">
    <text evidence="1 3">Belongs to the arginine deiminase family.</text>
</comment>
<feature type="active site" description="Amidino-cysteine intermediate" evidence="3">
    <location>
        <position position="395"/>
    </location>
</feature>
<dbReference type="Gene3D" id="1.10.3930.10">
    <property type="entry name" value="Arginine deiminase"/>
    <property type="match status" value="1"/>
</dbReference>
<dbReference type="PANTHER" id="PTHR47271:SF2">
    <property type="entry name" value="ARGININE DEIMINASE"/>
    <property type="match status" value="1"/>
</dbReference>
<evidence type="ECO:0000256" key="1">
    <source>
        <dbReference type="ARBA" id="ARBA00010206"/>
    </source>
</evidence>
<organism evidence="4 5">
    <name type="scientific">Actinomadura fibrosa</name>
    <dbReference type="NCBI Taxonomy" id="111802"/>
    <lineage>
        <taxon>Bacteria</taxon>
        <taxon>Bacillati</taxon>
        <taxon>Actinomycetota</taxon>
        <taxon>Actinomycetes</taxon>
        <taxon>Streptosporangiales</taxon>
        <taxon>Thermomonosporaceae</taxon>
        <taxon>Actinomadura</taxon>
    </lineage>
</organism>
<dbReference type="InterPro" id="IPR003876">
    <property type="entry name" value="Arg_deiminase"/>
</dbReference>
<sequence length="406" mass="44666">MPFGVHSEVGRLRKVMVHRPGLEHARLTPSNAAELLFDDVLWVSRAKSEHDAFCEVMRERGVEVFHAERLLAEALAGAEARSWACGHILNEREIGVTAAARAREWAEDADPGVVAEFLIGGITRADVGRDVGLVWESADPTGMLLPPLPNFLFQRDPSCWIHEGVTLNPMTKPARRPETMIMEAIYRFHPMFAADKFPVWLGGADEDWGRAHVEGGDVQPIGNGAVMIGMGERTTPQAVLWIARSLFRAGSARLVLAVHLPKSRSYMHLDTVITMCDRDLVTLFPQVVDGARTWAIRPGENADDLVAEERRRPLPELMAEALEVSAMRVVPTGGDAFEAEREQWDDGNNVVALEPGVVIGYERNTGTNTALRKAGVEVVTVEGFELGRGRGGSHCMTCPLQRDPAF</sequence>
<reference evidence="5" key="1">
    <citation type="journal article" date="2019" name="Int. J. Syst. Evol. Microbiol.">
        <title>The Global Catalogue of Microorganisms (GCM) 10K type strain sequencing project: providing services to taxonomists for standard genome sequencing and annotation.</title>
        <authorList>
            <consortium name="The Broad Institute Genomics Platform"/>
            <consortium name="The Broad Institute Genome Sequencing Center for Infectious Disease"/>
            <person name="Wu L."/>
            <person name="Ma J."/>
        </authorList>
    </citation>
    <scope>NUCLEOTIDE SEQUENCE [LARGE SCALE GENOMIC DNA]</scope>
    <source>
        <strain evidence="5">JCM 9371</strain>
    </source>
</reference>
<dbReference type="SUPFAM" id="SSF55909">
    <property type="entry name" value="Pentein"/>
    <property type="match status" value="1"/>
</dbReference>
<evidence type="ECO:0000256" key="2">
    <source>
        <dbReference type="ARBA" id="ARBA00022801"/>
    </source>
</evidence>
<dbReference type="EC" id="3.5.3.6" evidence="3"/>
<keyword evidence="2 3" id="KW-0378">Hydrolase</keyword>
<dbReference type="RefSeq" id="WP_131756787.1">
    <property type="nucleotide sequence ID" value="NZ_CAACUY010000021.1"/>
</dbReference>
<dbReference type="PIRSF" id="PIRSF006356">
    <property type="entry name" value="Arg_deiminase"/>
    <property type="match status" value="1"/>
</dbReference>
<evidence type="ECO:0000313" key="5">
    <source>
        <dbReference type="Proteomes" id="UP001597063"/>
    </source>
</evidence>
<gene>
    <name evidence="3" type="primary">arcA</name>
    <name evidence="4" type="ORF">ACFQZM_31540</name>
</gene>